<accession>A0A0C3GV41</accession>
<gene>
    <name evidence="1" type="ORF">OIDMADRAFT_21316</name>
</gene>
<keyword evidence="2" id="KW-1185">Reference proteome</keyword>
<dbReference type="EMBL" id="KN832888">
    <property type="protein sequence ID" value="KIM95109.1"/>
    <property type="molecule type" value="Genomic_DNA"/>
</dbReference>
<reference evidence="1 2" key="1">
    <citation type="submission" date="2014-04" db="EMBL/GenBank/DDBJ databases">
        <authorList>
            <consortium name="DOE Joint Genome Institute"/>
            <person name="Kuo A."/>
            <person name="Martino E."/>
            <person name="Perotto S."/>
            <person name="Kohler A."/>
            <person name="Nagy L.G."/>
            <person name="Floudas D."/>
            <person name="Copeland A."/>
            <person name="Barry K.W."/>
            <person name="Cichocki N."/>
            <person name="Veneault-Fourrey C."/>
            <person name="LaButti K."/>
            <person name="Lindquist E.A."/>
            <person name="Lipzen A."/>
            <person name="Lundell T."/>
            <person name="Morin E."/>
            <person name="Murat C."/>
            <person name="Sun H."/>
            <person name="Tunlid A."/>
            <person name="Henrissat B."/>
            <person name="Grigoriev I.V."/>
            <person name="Hibbett D.S."/>
            <person name="Martin F."/>
            <person name="Nordberg H.P."/>
            <person name="Cantor M.N."/>
            <person name="Hua S.X."/>
        </authorList>
    </citation>
    <scope>NUCLEOTIDE SEQUENCE [LARGE SCALE GENOMIC DNA]</scope>
    <source>
        <strain evidence="1 2">Zn</strain>
    </source>
</reference>
<evidence type="ECO:0000313" key="2">
    <source>
        <dbReference type="Proteomes" id="UP000054321"/>
    </source>
</evidence>
<name>A0A0C3GV41_OIDMZ</name>
<dbReference type="HOGENOM" id="CLU_3069299_0_0_1"/>
<dbReference type="InParanoid" id="A0A0C3GV41"/>
<organism evidence="1 2">
    <name type="scientific">Oidiodendron maius (strain Zn)</name>
    <dbReference type="NCBI Taxonomy" id="913774"/>
    <lineage>
        <taxon>Eukaryota</taxon>
        <taxon>Fungi</taxon>
        <taxon>Dikarya</taxon>
        <taxon>Ascomycota</taxon>
        <taxon>Pezizomycotina</taxon>
        <taxon>Leotiomycetes</taxon>
        <taxon>Leotiomycetes incertae sedis</taxon>
        <taxon>Myxotrichaceae</taxon>
        <taxon>Oidiodendron</taxon>
    </lineage>
</organism>
<dbReference type="Proteomes" id="UP000054321">
    <property type="component" value="Unassembled WGS sequence"/>
</dbReference>
<sequence>MYTSVLSGVIGDLQGVDNTVPVRQRCNRSDVVPVSSPTLSALKLHSRSGSGLS</sequence>
<evidence type="ECO:0000313" key="1">
    <source>
        <dbReference type="EMBL" id="KIM95109.1"/>
    </source>
</evidence>
<protein>
    <submittedName>
        <fullName evidence="1">Uncharacterized protein</fullName>
    </submittedName>
</protein>
<reference evidence="2" key="2">
    <citation type="submission" date="2015-01" db="EMBL/GenBank/DDBJ databases">
        <title>Evolutionary Origins and Diversification of the Mycorrhizal Mutualists.</title>
        <authorList>
            <consortium name="DOE Joint Genome Institute"/>
            <consortium name="Mycorrhizal Genomics Consortium"/>
            <person name="Kohler A."/>
            <person name="Kuo A."/>
            <person name="Nagy L.G."/>
            <person name="Floudas D."/>
            <person name="Copeland A."/>
            <person name="Barry K.W."/>
            <person name="Cichocki N."/>
            <person name="Veneault-Fourrey C."/>
            <person name="LaButti K."/>
            <person name="Lindquist E.A."/>
            <person name="Lipzen A."/>
            <person name="Lundell T."/>
            <person name="Morin E."/>
            <person name="Murat C."/>
            <person name="Riley R."/>
            <person name="Ohm R."/>
            <person name="Sun H."/>
            <person name="Tunlid A."/>
            <person name="Henrissat B."/>
            <person name="Grigoriev I.V."/>
            <person name="Hibbett D.S."/>
            <person name="Martin F."/>
        </authorList>
    </citation>
    <scope>NUCLEOTIDE SEQUENCE [LARGE SCALE GENOMIC DNA]</scope>
    <source>
        <strain evidence="2">Zn</strain>
    </source>
</reference>
<dbReference type="AlphaFoldDB" id="A0A0C3GV41"/>
<proteinExistence type="predicted"/>